<evidence type="ECO:0000256" key="3">
    <source>
        <dbReference type="ARBA" id="ARBA00023015"/>
    </source>
</evidence>
<gene>
    <name evidence="8" type="ORF">HBF26_00055</name>
</gene>
<feature type="domain" description="Sigma-54 factor interaction" evidence="6">
    <location>
        <begin position="142"/>
        <end position="370"/>
    </location>
</feature>
<dbReference type="PROSITE" id="PS00688">
    <property type="entry name" value="SIGMA54_INTERACT_3"/>
    <property type="match status" value="1"/>
</dbReference>
<dbReference type="Gene3D" id="1.10.10.60">
    <property type="entry name" value="Homeodomain-like"/>
    <property type="match status" value="1"/>
</dbReference>
<dbReference type="PRINTS" id="PR01590">
    <property type="entry name" value="HTHFIS"/>
</dbReference>
<dbReference type="SMART" id="SM00448">
    <property type="entry name" value="REC"/>
    <property type="match status" value="1"/>
</dbReference>
<dbReference type="InterPro" id="IPR002078">
    <property type="entry name" value="Sigma_54_int"/>
</dbReference>
<dbReference type="SUPFAM" id="SSF52540">
    <property type="entry name" value="P-loop containing nucleoside triphosphate hydrolases"/>
    <property type="match status" value="1"/>
</dbReference>
<comment type="caution">
    <text evidence="8">The sequence shown here is derived from an EMBL/GenBank/DDBJ whole genome shotgun (WGS) entry which is preliminary data.</text>
</comment>
<dbReference type="Pfam" id="PF00072">
    <property type="entry name" value="Response_reg"/>
    <property type="match status" value="1"/>
</dbReference>
<dbReference type="EMBL" id="JAAQQR010000001">
    <property type="protein sequence ID" value="NID03258.1"/>
    <property type="molecule type" value="Genomic_DNA"/>
</dbReference>
<dbReference type="InterPro" id="IPR011006">
    <property type="entry name" value="CheY-like_superfamily"/>
</dbReference>
<organism evidence="8 9">
    <name type="scientific">Luteibacter jiangsuensis</name>
    <dbReference type="NCBI Taxonomy" id="637577"/>
    <lineage>
        <taxon>Bacteria</taxon>
        <taxon>Pseudomonadati</taxon>
        <taxon>Pseudomonadota</taxon>
        <taxon>Gammaproteobacteria</taxon>
        <taxon>Lysobacterales</taxon>
        <taxon>Rhodanobacteraceae</taxon>
        <taxon>Luteibacter</taxon>
    </lineage>
</organism>
<dbReference type="PANTHER" id="PTHR32071">
    <property type="entry name" value="TRANSCRIPTIONAL REGULATORY PROTEIN"/>
    <property type="match status" value="1"/>
</dbReference>
<evidence type="ECO:0000259" key="6">
    <source>
        <dbReference type="PROSITE" id="PS50045"/>
    </source>
</evidence>
<feature type="modified residue" description="4-aspartylphosphate" evidence="5">
    <location>
        <position position="54"/>
    </location>
</feature>
<reference evidence="8 9" key="1">
    <citation type="journal article" date="2011" name="Curr. Microbiol.">
        <title>Luteibacter jiangsuensis sp. nov.: a methamidophos-degrading bacterium isolated from a methamidophos-manufacturing factory.</title>
        <authorList>
            <person name="Wang L."/>
            <person name="Wang G.L."/>
            <person name="Li S.P."/>
            <person name="Jiang J.D."/>
        </authorList>
    </citation>
    <scope>NUCLEOTIDE SEQUENCE [LARGE SCALE GENOMIC DNA]</scope>
    <source>
        <strain evidence="8 9">CGMCC 1.10133</strain>
    </source>
</reference>
<protein>
    <submittedName>
        <fullName evidence="8">Sigma-54-dependent Fis family transcriptional regulator</fullName>
    </submittedName>
</protein>
<evidence type="ECO:0000313" key="8">
    <source>
        <dbReference type="EMBL" id="NID03258.1"/>
    </source>
</evidence>
<keyword evidence="3" id="KW-0805">Transcription regulation</keyword>
<dbReference type="Proteomes" id="UP001429601">
    <property type="component" value="Unassembled WGS sequence"/>
</dbReference>
<dbReference type="Gene3D" id="3.40.50.300">
    <property type="entry name" value="P-loop containing nucleotide triphosphate hydrolases"/>
    <property type="match status" value="1"/>
</dbReference>
<dbReference type="PROSITE" id="PS00675">
    <property type="entry name" value="SIGMA54_INTERACT_1"/>
    <property type="match status" value="1"/>
</dbReference>
<dbReference type="Gene3D" id="1.10.8.60">
    <property type="match status" value="1"/>
</dbReference>
<dbReference type="InterPro" id="IPR009057">
    <property type="entry name" value="Homeodomain-like_sf"/>
</dbReference>
<dbReference type="RefSeq" id="WP_167121855.1">
    <property type="nucleotide sequence ID" value="NZ_JAAQQR010000001.1"/>
</dbReference>
<accession>A0ABX0PYI4</accession>
<dbReference type="InterPro" id="IPR001789">
    <property type="entry name" value="Sig_transdc_resp-reg_receiver"/>
</dbReference>
<sequence length="464" mass="50697">MTAKRILVVDDEAKMRRILELSLKSMGHDVEQASDGQEALAILETGSFDLVLTDLRMPRLDGIGLLRALREADNDIPVIVMTAYGTIETAVAAMKVGAADYVIRPFEMETIEMAVTRALTMQVVQRENRFLKEEVSRGWGDFVGTSKPMQDLYDLLKQVAPTRSSIFIVGETGTGKELVARAIHVASGRSGLFVPINCAAIPAELLESELFGHVKGAFTGALRDRIGKCELASGGTLFLDEITEMPVGLQAKLLRVLQEGVIEKVGGNTATPVDLRVVAATNRDPQQSVDAGLLRRDLYFRLNVVRVDVPLLRDRHGDIPLLVDYFIHKYSIELSRTPPRMSADALAILESYAWPGNVRELENLIERAMVLCRGDLITVAHLPAGLGPAPAVPTTGAADVDAKAAPNKSDSLSLRLHVDELERHLIDEALKRAGGSKAAAARLLQISERALWYKIKRLGMAERA</sequence>
<dbReference type="InterPro" id="IPR027417">
    <property type="entry name" value="P-loop_NTPase"/>
</dbReference>
<keyword evidence="4" id="KW-0804">Transcription</keyword>
<keyword evidence="1" id="KW-0547">Nucleotide-binding</keyword>
<keyword evidence="2" id="KW-0067">ATP-binding</keyword>
<dbReference type="Pfam" id="PF00158">
    <property type="entry name" value="Sigma54_activat"/>
    <property type="match status" value="1"/>
</dbReference>
<dbReference type="PANTHER" id="PTHR32071:SF113">
    <property type="entry name" value="ALGINATE BIOSYNTHESIS TRANSCRIPTIONAL REGULATORY PROTEIN ALGB"/>
    <property type="match status" value="1"/>
</dbReference>
<dbReference type="PROSITE" id="PS50110">
    <property type="entry name" value="RESPONSE_REGULATORY"/>
    <property type="match status" value="1"/>
</dbReference>
<keyword evidence="9" id="KW-1185">Reference proteome</keyword>
<keyword evidence="5" id="KW-0597">Phosphoprotein</keyword>
<name>A0ABX0PYI4_9GAMM</name>
<evidence type="ECO:0000313" key="9">
    <source>
        <dbReference type="Proteomes" id="UP001429601"/>
    </source>
</evidence>
<dbReference type="Gene3D" id="3.40.50.2300">
    <property type="match status" value="1"/>
</dbReference>
<dbReference type="SUPFAM" id="SSF46689">
    <property type="entry name" value="Homeodomain-like"/>
    <property type="match status" value="1"/>
</dbReference>
<dbReference type="InterPro" id="IPR058031">
    <property type="entry name" value="AAA_lid_NorR"/>
</dbReference>
<dbReference type="PROSITE" id="PS50045">
    <property type="entry name" value="SIGMA54_INTERACT_4"/>
    <property type="match status" value="1"/>
</dbReference>
<dbReference type="InterPro" id="IPR025662">
    <property type="entry name" value="Sigma_54_int_dom_ATP-bd_1"/>
</dbReference>
<evidence type="ECO:0000256" key="2">
    <source>
        <dbReference type="ARBA" id="ARBA00022840"/>
    </source>
</evidence>
<evidence type="ECO:0000259" key="7">
    <source>
        <dbReference type="PROSITE" id="PS50110"/>
    </source>
</evidence>
<evidence type="ECO:0000256" key="1">
    <source>
        <dbReference type="ARBA" id="ARBA00022741"/>
    </source>
</evidence>
<evidence type="ECO:0000256" key="4">
    <source>
        <dbReference type="ARBA" id="ARBA00023163"/>
    </source>
</evidence>
<dbReference type="InterPro" id="IPR003593">
    <property type="entry name" value="AAA+_ATPase"/>
</dbReference>
<dbReference type="InterPro" id="IPR002197">
    <property type="entry name" value="HTH_Fis"/>
</dbReference>
<dbReference type="InterPro" id="IPR025944">
    <property type="entry name" value="Sigma_54_int_dom_CS"/>
</dbReference>
<proteinExistence type="predicted"/>
<dbReference type="SUPFAM" id="SSF52172">
    <property type="entry name" value="CheY-like"/>
    <property type="match status" value="1"/>
</dbReference>
<dbReference type="SMART" id="SM00382">
    <property type="entry name" value="AAA"/>
    <property type="match status" value="1"/>
</dbReference>
<feature type="domain" description="Response regulatory" evidence="7">
    <location>
        <begin position="5"/>
        <end position="119"/>
    </location>
</feature>
<dbReference type="Pfam" id="PF02954">
    <property type="entry name" value="HTH_8"/>
    <property type="match status" value="1"/>
</dbReference>
<dbReference type="CDD" id="cd00009">
    <property type="entry name" value="AAA"/>
    <property type="match status" value="1"/>
</dbReference>
<dbReference type="Pfam" id="PF25601">
    <property type="entry name" value="AAA_lid_14"/>
    <property type="match status" value="1"/>
</dbReference>
<evidence type="ECO:0000256" key="5">
    <source>
        <dbReference type="PROSITE-ProRule" id="PRU00169"/>
    </source>
</evidence>